<feature type="transmembrane region" description="Helical" evidence="2">
    <location>
        <begin position="126"/>
        <end position="143"/>
    </location>
</feature>
<keyword evidence="2" id="KW-1133">Transmembrane helix</keyword>
<dbReference type="RefSeq" id="WP_035286743.1">
    <property type="nucleotide sequence ID" value="NZ_AYXG01000188.1"/>
</dbReference>
<dbReference type="PATRIC" id="fig|909613.9.peg.5008"/>
<reference evidence="3 4" key="1">
    <citation type="journal article" date="2014" name="Genome Announc.">
        <title>Draft Genome Sequence of the Antitrypanosomally Active Sponge-Associated Bacterium Actinokineospora sp. Strain EG49.</title>
        <authorList>
            <person name="Harjes J."/>
            <person name="Ryu T."/>
            <person name="Abdelmohsen U.R."/>
            <person name="Moitinho-Silva L."/>
            <person name="Horn H."/>
            <person name="Ravasi T."/>
            <person name="Hentschel U."/>
        </authorList>
    </citation>
    <scope>NUCLEOTIDE SEQUENCE [LARGE SCALE GENOMIC DNA]</scope>
    <source>
        <strain evidence="3 4">EG49</strain>
    </source>
</reference>
<evidence type="ECO:0000313" key="4">
    <source>
        <dbReference type="Proteomes" id="UP000019277"/>
    </source>
</evidence>
<dbReference type="Proteomes" id="UP000019277">
    <property type="component" value="Unassembled WGS sequence"/>
</dbReference>
<evidence type="ECO:0000256" key="2">
    <source>
        <dbReference type="SAM" id="Phobius"/>
    </source>
</evidence>
<feature type="region of interest" description="Disordered" evidence="1">
    <location>
        <begin position="186"/>
        <end position="238"/>
    </location>
</feature>
<evidence type="ECO:0000256" key="1">
    <source>
        <dbReference type="SAM" id="MobiDB-lite"/>
    </source>
</evidence>
<dbReference type="STRING" id="909613.UO65_5010"/>
<sequence length="264" mass="29693">MPSSLIVVALVVAWLVVLVPMVVRKRQEIARTADSALAARVVRSGSAEDTGPREETEDPREDFAMLDSATVDLEPEEDGFTYTDDFAEDEDDYAPEPRRFRPGRGGFDPDAAARAARAKYAFRQRIVLLMILTAVLTLITALVMTPLLWWAHGLIDLALAGYLTYLRRQVRIEEEIRERRQARMTAPLAVRRSHAHPAEEEPDDDTDADDDLDSEYEEPRRTPVKIAPRVTHPGATAVDLDDEDPWFDDLGDATVLHYRRAVGE</sequence>
<feature type="transmembrane region" description="Helical" evidence="2">
    <location>
        <begin position="6"/>
        <end position="23"/>
    </location>
</feature>
<comment type="caution">
    <text evidence="3">The sequence shown here is derived from an EMBL/GenBank/DDBJ whole genome shotgun (WGS) entry which is preliminary data.</text>
</comment>
<evidence type="ECO:0000313" key="3">
    <source>
        <dbReference type="EMBL" id="EWC59705.1"/>
    </source>
</evidence>
<keyword evidence="2 3" id="KW-0812">Transmembrane</keyword>
<dbReference type="InterPro" id="IPR053779">
    <property type="entry name" value="GlpR"/>
</dbReference>
<name>W7IFQ1_9PSEU</name>
<dbReference type="NCBIfam" id="NF045516">
    <property type="entry name" value="GlpR"/>
    <property type="match status" value="1"/>
</dbReference>
<proteinExistence type="predicted"/>
<organism evidence="3 4">
    <name type="scientific">Actinokineospora spheciospongiae</name>
    <dbReference type="NCBI Taxonomy" id="909613"/>
    <lineage>
        <taxon>Bacteria</taxon>
        <taxon>Bacillati</taxon>
        <taxon>Actinomycetota</taxon>
        <taxon>Actinomycetes</taxon>
        <taxon>Pseudonocardiales</taxon>
        <taxon>Pseudonocardiaceae</taxon>
        <taxon>Actinokineospora</taxon>
    </lineage>
</organism>
<accession>W7IFQ1</accession>
<dbReference type="eggNOG" id="ENOG50334B8">
    <property type="taxonomic scope" value="Bacteria"/>
</dbReference>
<feature type="compositionally biased region" description="Acidic residues" evidence="1">
    <location>
        <begin position="200"/>
        <end position="216"/>
    </location>
</feature>
<keyword evidence="2" id="KW-0472">Membrane</keyword>
<protein>
    <submittedName>
        <fullName evidence="3">Putative conserved transmembrane protein</fullName>
    </submittedName>
</protein>
<gene>
    <name evidence="3" type="ORF">UO65_5010</name>
</gene>
<keyword evidence="4" id="KW-1185">Reference proteome</keyword>
<dbReference type="AlphaFoldDB" id="W7IFQ1"/>
<dbReference type="OrthoDB" id="3696421at2"/>
<dbReference type="EMBL" id="AYXG01000188">
    <property type="protein sequence ID" value="EWC59705.1"/>
    <property type="molecule type" value="Genomic_DNA"/>
</dbReference>